<keyword evidence="1" id="KW-1133">Transmembrane helix</keyword>
<comment type="caution">
    <text evidence="2">The sequence shown here is derived from an EMBL/GenBank/DDBJ whole genome shotgun (WGS) entry which is preliminary data.</text>
</comment>
<feature type="transmembrane region" description="Helical" evidence="1">
    <location>
        <begin position="78"/>
        <end position="99"/>
    </location>
</feature>
<dbReference type="EMBL" id="BIFR01000001">
    <property type="protein sequence ID" value="GCE12015.1"/>
    <property type="molecule type" value="Genomic_DNA"/>
</dbReference>
<accession>A0A401ZYU6</accession>
<dbReference type="Proteomes" id="UP000287352">
    <property type="component" value="Unassembled WGS sequence"/>
</dbReference>
<protein>
    <submittedName>
        <fullName evidence="2">Uncharacterized protein</fullName>
    </submittedName>
</protein>
<dbReference type="AlphaFoldDB" id="A0A401ZYU6"/>
<keyword evidence="1" id="KW-0472">Membrane</keyword>
<proteinExistence type="predicted"/>
<dbReference type="OrthoDB" id="171021at2"/>
<reference evidence="3" key="1">
    <citation type="submission" date="2018-12" db="EMBL/GenBank/DDBJ databases">
        <title>Tengunoibacter tsumagoiensis gen. nov., sp. nov., Dictyobacter kobayashii sp. nov., D. alpinus sp. nov., and D. joshuensis sp. nov. and description of Dictyobacteraceae fam. nov. within the order Ktedonobacterales isolated from Tengu-no-mugimeshi.</title>
        <authorList>
            <person name="Wang C.M."/>
            <person name="Zheng Y."/>
            <person name="Sakai Y."/>
            <person name="Toyoda A."/>
            <person name="Minakuchi Y."/>
            <person name="Abe K."/>
            <person name="Yokota A."/>
            <person name="Yabe S."/>
        </authorList>
    </citation>
    <scope>NUCLEOTIDE SEQUENCE [LARGE SCALE GENOMIC DNA]</scope>
    <source>
        <strain evidence="3">Uno3</strain>
    </source>
</reference>
<gene>
    <name evidence="2" type="ORF">KTT_18740</name>
</gene>
<dbReference type="InterPro" id="IPR046492">
    <property type="entry name" value="DUF6585"/>
</dbReference>
<dbReference type="Pfam" id="PF20226">
    <property type="entry name" value="DUF6585"/>
    <property type="match status" value="1"/>
</dbReference>
<evidence type="ECO:0000313" key="2">
    <source>
        <dbReference type="EMBL" id="GCE12015.1"/>
    </source>
</evidence>
<name>A0A401ZYU6_9CHLR</name>
<organism evidence="2 3">
    <name type="scientific">Tengunoibacter tsumagoiensis</name>
    <dbReference type="NCBI Taxonomy" id="2014871"/>
    <lineage>
        <taxon>Bacteria</taxon>
        <taxon>Bacillati</taxon>
        <taxon>Chloroflexota</taxon>
        <taxon>Ktedonobacteria</taxon>
        <taxon>Ktedonobacterales</taxon>
        <taxon>Dictyobacteraceae</taxon>
        <taxon>Tengunoibacter</taxon>
    </lineage>
</organism>
<feature type="transmembrane region" description="Helical" evidence="1">
    <location>
        <begin position="45"/>
        <end position="66"/>
    </location>
</feature>
<evidence type="ECO:0000256" key="1">
    <source>
        <dbReference type="SAM" id="Phobius"/>
    </source>
</evidence>
<sequence>MEPGQQNDLSMTTHDLAEQYQVGQPLARYTMFPQWIRFWQVYRRLLLDFIIFSILIALAIVLLFLAPLFQGQIGDLQFRLLLGLAGIISGLIGCVNWLLKRNMIAQSIPTSLLVCTKGLLAISLKAVDVTLWDEVIGTLQIETGKRKRYKLQRINRKPLTFHDAYEDSEALVDLIRQQLANPDLHRRKGLRRNRHMLSQRRR</sequence>
<evidence type="ECO:0000313" key="3">
    <source>
        <dbReference type="Proteomes" id="UP000287352"/>
    </source>
</evidence>
<keyword evidence="3" id="KW-1185">Reference proteome</keyword>
<dbReference type="RefSeq" id="WP_126579681.1">
    <property type="nucleotide sequence ID" value="NZ_BIFR01000001.1"/>
</dbReference>
<keyword evidence="1" id="KW-0812">Transmembrane</keyword>